<gene>
    <name evidence="3" type="ORF">GALMADRAFT_237851</name>
</gene>
<feature type="transmembrane region" description="Helical" evidence="1">
    <location>
        <begin position="86"/>
        <end position="107"/>
    </location>
</feature>
<feature type="transmembrane region" description="Helical" evidence="1">
    <location>
        <begin position="12"/>
        <end position="34"/>
    </location>
</feature>
<dbReference type="InterPro" id="IPR045339">
    <property type="entry name" value="DUF6534"/>
</dbReference>
<keyword evidence="1" id="KW-0472">Membrane</keyword>
<evidence type="ECO:0000313" key="3">
    <source>
        <dbReference type="EMBL" id="KDR82515.1"/>
    </source>
</evidence>
<dbReference type="OrthoDB" id="3190888at2759"/>
<feature type="transmembrane region" description="Helical" evidence="1">
    <location>
        <begin position="119"/>
        <end position="145"/>
    </location>
</feature>
<keyword evidence="1" id="KW-1133">Transmembrane helix</keyword>
<organism evidence="3 4">
    <name type="scientific">Galerina marginata (strain CBS 339.88)</name>
    <dbReference type="NCBI Taxonomy" id="685588"/>
    <lineage>
        <taxon>Eukaryota</taxon>
        <taxon>Fungi</taxon>
        <taxon>Dikarya</taxon>
        <taxon>Basidiomycota</taxon>
        <taxon>Agaricomycotina</taxon>
        <taxon>Agaricomycetes</taxon>
        <taxon>Agaricomycetidae</taxon>
        <taxon>Agaricales</taxon>
        <taxon>Agaricineae</taxon>
        <taxon>Strophariaceae</taxon>
        <taxon>Galerina</taxon>
    </lineage>
</organism>
<sequence>MGLSLDNTLGAASIGFSVSCVVFGVLTTQLFVYFQRFPSDRIVYKLLVAALWSLELIDQTFIAYSLYFYTITNFNDPLYLLTGRVIWTLILFIVMTSLVGTVVKCCFAMRVWRFSKRNIYITGVIIFMILGQFGIAILYCIRAFRLKTLLEVHQLRLVASLALGAGLLTDFLIAAALCFFLRRLRTGYHKSDTLINSLCRYAVNTGALTGVVSFLTLLLYNVRPEAFYFMATYFTLGKLYAISFLCALNTRKVIRGKGTDREGNTSDTSNMRNTFLMVTNNSRVQRNIDYATQTKSMEIDVRQEVSISRDIESAIHDKTMVIVDAKIDFGK</sequence>
<evidence type="ECO:0000259" key="2">
    <source>
        <dbReference type="Pfam" id="PF20152"/>
    </source>
</evidence>
<feature type="transmembrane region" description="Helical" evidence="1">
    <location>
        <begin position="226"/>
        <end position="248"/>
    </location>
</feature>
<dbReference type="AlphaFoldDB" id="A0A067TH41"/>
<dbReference type="Proteomes" id="UP000027222">
    <property type="component" value="Unassembled WGS sequence"/>
</dbReference>
<protein>
    <recommendedName>
        <fullName evidence="2">DUF6534 domain-containing protein</fullName>
    </recommendedName>
</protein>
<proteinExistence type="predicted"/>
<evidence type="ECO:0000256" key="1">
    <source>
        <dbReference type="SAM" id="Phobius"/>
    </source>
</evidence>
<feature type="transmembrane region" description="Helical" evidence="1">
    <location>
        <begin position="46"/>
        <end position="66"/>
    </location>
</feature>
<keyword evidence="4" id="KW-1185">Reference proteome</keyword>
<dbReference type="PANTHER" id="PTHR40465">
    <property type="entry name" value="CHROMOSOME 1, WHOLE GENOME SHOTGUN SEQUENCE"/>
    <property type="match status" value="1"/>
</dbReference>
<evidence type="ECO:0000313" key="4">
    <source>
        <dbReference type="Proteomes" id="UP000027222"/>
    </source>
</evidence>
<feature type="domain" description="DUF6534" evidence="2">
    <location>
        <begin position="167"/>
        <end position="252"/>
    </location>
</feature>
<accession>A0A067TH41</accession>
<dbReference type="Pfam" id="PF20152">
    <property type="entry name" value="DUF6534"/>
    <property type="match status" value="1"/>
</dbReference>
<dbReference type="PANTHER" id="PTHR40465:SF1">
    <property type="entry name" value="DUF6534 DOMAIN-CONTAINING PROTEIN"/>
    <property type="match status" value="1"/>
</dbReference>
<dbReference type="HOGENOM" id="CLU_046025_5_0_1"/>
<dbReference type="EMBL" id="KL142369">
    <property type="protein sequence ID" value="KDR82515.1"/>
    <property type="molecule type" value="Genomic_DNA"/>
</dbReference>
<name>A0A067TH41_GALM3</name>
<reference evidence="4" key="1">
    <citation type="journal article" date="2014" name="Proc. Natl. Acad. Sci. U.S.A.">
        <title>Extensive sampling of basidiomycete genomes demonstrates inadequacy of the white-rot/brown-rot paradigm for wood decay fungi.</title>
        <authorList>
            <person name="Riley R."/>
            <person name="Salamov A.A."/>
            <person name="Brown D.W."/>
            <person name="Nagy L.G."/>
            <person name="Floudas D."/>
            <person name="Held B.W."/>
            <person name="Levasseur A."/>
            <person name="Lombard V."/>
            <person name="Morin E."/>
            <person name="Otillar R."/>
            <person name="Lindquist E.A."/>
            <person name="Sun H."/>
            <person name="LaButti K.M."/>
            <person name="Schmutz J."/>
            <person name="Jabbour D."/>
            <person name="Luo H."/>
            <person name="Baker S.E."/>
            <person name="Pisabarro A.G."/>
            <person name="Walton J.D."/>
            <person name="Blanchette R.A."/>
            <person name="Henrissat B."/>
            <person name="Martin F."/>
            <person name="Cullen D."/>
            <person name="Hibbett D.S."/>
            <person name="Grigoriev I.V."/>
        </authorList>
    </citation>
    <scope>NUCLEOTIDE SEQUENCE [LARGE SCALE GENOMIC DNA]</scope>
    <source>
        <strain evidence="4">CBS 339.88</strain>
    </source>
</reference>
<feature type="transmembrane region" description="Helical" evidence="1">
    <location>
        <begin position="201"/>
        <end position="220"/>
    </location>
</feature>
<feature type="transmembrane region" description="Helical" evidence="1">
    <location>
        <begin position="157"/>
        <end position="181"/>
    </location>
</feature>
<keyword evidence="1" id="KW-0812">Transmembrane</keyword>